<name>F9WH26_TRYCI</name>
<accession>F9WH26</accession>
<evidence type="ECO:0000256" key="4">
    <source>
        <dbReference type="RuleBase" id="RU003465"/>
    </source>
</evidence>
<comment type="caution">
    <text evidence="6">The sequence shown here is derived from an EMBL/GenBank/DDBJ whole genome shotgun (WGS) entry which is preliminary data.</text>
</comment>
<dbReference type="PROSITE" id="PS01032">
    <property type="entry name" value="PPM_1"/>
    <property type="match status" value="1"/>
</dbReference>
<gene>
    <name evidence="6" type="ORF">TCIL3000_0_15250</name>
</gene>
<dbReference type="Proteomes" id="UP000000702">
    <property type="component" value="Unassembled WGS sequence"/>
</dbReference>
<evidence type="ECO:0000256" key="3">
    <source>
        <dbReference type="ARBA" id="ARBA00022912"/>
    </source>
</evidence>
<dbReference type="GO" id="GO:0004722">
    <property type="term" value="F:protein serine/threonine phosphatase activity"/>
    <property type="evidence" value="ECO:0007669"/>
    <property type="project" value="InterPro"/>
</dbReference>
<feature type="domain" description="PPM-type phosphatase" evidence="5">
    <location>
        <begin position="23"/>
        <end position="275"/>
    </location>
</feature>
<evidence type="ECO:0000313" key="6">
    <source>
        <dbReference type="EMBL" id="CCD16615.1"/>
    </source>
</evidence>
<dbReference type="InterPro" id="IPR001932">
    <property type="entry name" value="PPM-type_phosphatase-like_dom"/>
</dbReference>
<dbReference type="AlphaFoldDB" id="F9WH26"/>
<reference evidence="7" key="1">
    <citation type="submission" date="2011-07" db="EMBL/GenBank/DDBJ databases">
        <title>Divergent evolution of antigenic variation in African trypanosomes.</title>
        <authorList>
            <person name="Jackson A.P."/>
            <person name="Berry A."/>
            <person name="Allison H.C."/>
            <person name="Burton P."/>
            <person name="Anderson J."/>
            <person name="Aslett M."/>
            <person name="Brown R."/>
            <person name="Corton N."/>
            <person name="Harris D."/>
            <person name="Hauser H."/>
            <person name="Gamble J."/>
            <person name="Gilderthorp R."/>
            <person name="McQuillan J."/>
            <person name="Quail M.A."/>
            <person name="Sanders M."/>
            <person name="Van Tonder A."/>
            <person name="Ginger M.L."/>
            <person name="Donelson J.E."/>
            <person name="Field M.C."/>
            <person name="Barry J.D."/>
            <person name="Berriman M."/>
            <person name="Hertz-Fowler C."/>
        </authorList>
    </citation>
    <scope>NUCLEOTIDE SEQUENCE [LARGE SCALE GENOMIC DNA]</scope>
    <source>
        <strain evidence="7">IL3000</strain>
    </source>
</reference>
<keyword evidence="2 4" id="KW-0378">Hydrolase</keyword>
<dbReference type="InterPro" id="IPR015655">
    <property type="entry name" value="PP2C"/>
</dbReference>
<dbReference type="FunFam" id="3.60.40.10:FF:000073">
    <property type="entry name" value="Putative phosphatase 2C"/>
    <property type="match status" value="1"/>
</dbReference>
<dbReference type="SMART" id="SM00332">
    <property type="entry name" value="PP2Cc"/>
    <property type="match status" value="1"/>
</dbReference>
<evidence type="ECO:0000259" key="5">
    <source>
        <dbReference type="PROSITE" id="PS51746"/>
    </source>
</evidence>
<dbReference type="GO" id="GO:0046872">
    <property type="term" value="F:metal ion binding"/>
    <property type="evidence" value="ECO:0007669"/>
    <property type="project" value="UniProtKB-KW"/>
</dbReference>
<dbReference type="CDD" id="cd00143">
    <property type="entry name" value="PP2Cc"/>
    <property type="match status" value="1"/>
</dbReference>
<dbReference type="OMA" id="PMTDERM"/>
<dbReference type="VEuPathDB" id="TriTrypDB:TcIL3000_0_15250"/>
<keyword evidence="1" id="KW-0479">Metal-binding</keyword>
<keyword evidence="7" id="KW-1185">Reference proteome</keyword>
<dbReference type="SUPFAM" id="SSF81606">
    <property type="entry name" value="PP2C-like"/>
    <property type="match status" value="1"/>
</dbReference>
<proteinExistence type="inferred from homology"/>
<comment type="similarity">
    <text evidence="4">Belongs to the PP2C family.</text>
</comment>
<dbReference type="Gene3D" id="3.60.40.10">
    <property type="entry name" value="PPM-type phosphatase domain"/>
    <property type="match status" value="1"/>
</dbReference>
<evidence type="ECO:0000256" key="1">
    <source>
        <dbReference type="ARBA" id="ARBA00022723"/>
    </source>
</evidence>
<dbReference type="EMBL" id="CAEQ01002363">
    <property type="protein sequence ID" value="CCD16615.1"/>
    <property type="molecule type" value="Genomic_DNA"/>
</dbReference>
<dbReference type="PANTHER" id="PTHR47992">
    <property type="entry name" value="PROTEIN PHOSPHATASE"/>
    <property type="match status" value="1"/>
</dbReference>
<organism evidence="6 7">
    <name type="scientific">Trypanosoma congolense (strain IL3000)</name>
    <dbReference type="NCBI Taxonomy" id="1068625"/>
    <lineage>
        <taxon>Eukaryota</taxon>
        <taxon>Discoba</taxon>
        <taxon>Euglenozoa</taxon>
        <taxon>Kinetoplastea</taxon>
        <taxon>Metakinetoplastina</taxon>
        <taxon>Trypanosomatida</taxon>
        <taxon>Trypanosomatidae</taxon>
        <taxon>Trypanosoma</taxon>
        <taxon>Nannomonas</taxon>
    </lineage>
</organism>
<dbReference type="Pfam" id="PF00481">
    <property type="entry name" value="PP2C"/>
    <property type="match status" value="1"/>
</dbReference>
<dbReference type="InterPro" id="IPR036457">
    <property type="entry name" value="PPM-type-like_dom_sf"/>
</dbReference>
<dbReference type="PROSITE" id="PS51746">
    <property type="entry name" value="PPM_2"/>
    <property type="match status" value="1"/>
</dbReference>
<reference evidence="6 7" key="2">
    <citation type="journal article" date="2012" name="Proc. Natl. Acad. Sci. U.S.A.">
        <title>Antigenic diversity is generated by distinct evolutionary mechanisms in African trypanosome species.</title>
        <authorList>
            <person name="Jackson A.P."/>
            <person name="Berry A."/>
            <person name="Aslett M."/>
            <person name="Allison H.C."/>
            <person name="Burton P."/>
            <person name="Vavrova-Anderson J."/>
            <person name="Brown R."/>
            <person name="Browne H."/>
            <person name="Corton N."/>
            <person name="Hauser H."/>
            <person name="Gamble J."/>
            <person name="Gilderthorp R."/>
            <person name="Marcello L."/>
            <person name="McQuillan J."/>
            <person name="Otto T.D."/>
            <person name="Quail M.A."/>
            <person name="Sanders M.J."/>
            <person name="van Tonder A."/>
            <person name="Ginger M.L."/>
            <person name="Field M.C."/>
            <person name="Barry J.D."/>
            <person name="Hertz-Fowler C."/>
            <person name="Berriman M."/>
        </authorList>
    </citation>
    <scope>NUCLEOTIDE SEQUENCE [LARGE SCALE GENOMIC DNA]</scope>
    <source>
        <strain evidence="6 7">IL3000</strain>
    </source>
</reference>
<keyword evidence="3 4" id="KW-0904">Protein phosphatase</keyword>
<evidence type="ECO:0000313" key="7">
    <source>
        <dbReference type="Proteomes" id="UP000000702"/>
    </source>
</evidence>
<evidence type="ECO:0000256" key="2">
    <source>
        <dbReference type="ARBA" id="ARBA00022801"/>
    </source>
</evidence>
<dbReference type="InterPro" id="IPR000222">
    <property type="entry name" value="PP2C_BS"/>
</dbReference>
<sequence>MGVSLPKPVMTHLRERYGNEIFRCGSSCVNGYRESMEDAHLVYLQNTWGFFGVFDGHVNDHCSQFLEGAWREAIGKEKIPMTDERMKELTLEIDKKWMDMVREGGSTGTFFIGMKDNNTVHLQVGNVGDSRVLVCVDGACRAMTEDHKPNNTEERRRIEDCGGRVESNRVDGSLAVSRAFGDRDYKANVGGGQLQQKVIALPDVTHVDVTWDSNDFAVLCCDGVFEGQFSNEEVIEFIKSQLEQTDDLAVVAGNVCEEAVSRGSRDNVSCVIVQFKDGSDYAAVKHLEIVPGPFSLPRNNNFRRVYGLMAEKGGATMQEVLEMRYDFLAALEDKTHHSEEWKGFKDGPPPELKGAERTQWFQSLVEQYAVETPSDSRADNMERIQLLQQQIGIPLPMLLSIMSGQSEE</sequence>
<protein>
    <submittedName>
        <fullName evidence="6">WGS project CAEQ00000000 data, annotated contig 584</fullName>
    </submittedName>
</protein>